<keyword evidence="8" id="KW-1185">Reference proteome</keyword>
<dbReference type="Pfam" id="PF03631">
    <property type="entry name" value="Virul_fac_BrkB"/>
    <property type="match status" value="1"/>
</dbReference>
<dbReference type="NCBIfam" id="TIGR00765">
    <property type="entry name" value="yihY_not_rbn"/>
    <property type="match status" value="1"/>
</dbReference>
<feature type="transmembrane region" description="Helical" evidence="6">
    <location>
        <begin position="51"/>
        <end position="70"/>
    </location>
</feature>
<evidence type="ECO:0000256" key="4">
    <source>
        <dbReference type="ARBA" id="ARBA00022989"/>
    </source>
</evidence>
<dbReference type="AlphaFoldDB" id="A0A2S5TLV7"/>
<proteinExistence type="predicted"/>
<keyword evidence="2" id="KW-1003">Cell membrane</keyword>
<organism evidence="7 8">
    <name type="scientific">Solimonas fluminis</name>
    <dbReference type="NCBI Taxonomy" id="2086571"/>
    <lineage>
        <taxon>Bacteria</taxon>
        <taxon>Pseudomonadati</taxon>
        <taxon>Pseudomonadota</taxon>
        <taxon>Gammaproteobacteria</taxon>
        <taxon>Nevskiales</taxon>
        <taxon>Nevskiaceae</taxon>
        <taxon>Solimonas</taxon>
    </lineage>
</organism>
<evidence type="ECO:0000256" key="3">
    <source>
        <dbReference type="ARBA" id="ARBA00022692"/>
    </source>
</evidence>
<name>A0A2S5TLV7_9GAMM</name>
<dbReference type="InterPro" id="IPR017039">
    <property type="entry name" value="Virul_fac_BrkB"/>
</dbReference>
<feature type="transmembrane region" description="Helical" evidence="6">
    <location>
        <begin position="152"/>
        <end position="173"/>
    </location>
</feature>
<feature type="transmembrane region" description="Helical" evidence="6">
    <location>
        <begin position="229"/>
        <end position="251"/>
    </location>
</feature>
<dbReference type="GO" id="GO:0005886">
    <property type="term" value="C:plasma membrane"/>
    <property type="evidence" value="ECO:0007669"/>
    <property type="project" value="UniProtKB-SubCell"/>
</dbReference>
<dbReference type="Proteomes" id="UP000238220">
    <property type="component" value="Unassembled WGS sequence"/>
</dbReference>
<evidence type="ECO:0000256" key="6">
    <source>
        <dbReference type="SAM" id="Phobius"/>
    </source>
</evidence>
<reference evidence="7 8" key="1">
    <citation type="submission" date="2018-02" db="EMBL/GenBank/DDBJ databases">
        <title>Genome sequencing of Solimonas sp. HR-BB.</title>
        <authorList>
            <person name="Lee Y."/>
            <person name="Jeon C.O."/>
        </authorList>
    </citation>
    <scope>NUCLEOTIDE SEQUENCE [LARGE SCALE GENOMIC DNA]</scope>
    <source>
        <strain evidence="7 8">HR-BB</strain>
    </source>
</reference>
<sequence>MKQRIQQLLHGLWDLDQVARYPQTLVRMARYVFVLVRDLVEGQLNMRAMGLVYTTLLSIVPLLALAFSMLKALGVHNSLEPVLLEALRPLGSQATVITGNIIGFVEKVNVSVLGFAGIALLFFSVISMIRKVEESFNFIWRIDRPRPLSQRLGEYLAVITVGPLLIVLALGMTGSVMNSGFMSWIVGFEPFGLLMFMLTKLLPYLLIVGLFTFLYAFMPNTRVQLRAAFCGGALAGVLWQTGAALFASIVVNATNYNAIYSSFAILILLLIWLYLGWLILLTGCQLAYYVQHPEQIQPHKVPPLLSGKQIEYLALMVMGMTGRRFLAGEPAYTEEELSLALNAAPEHVARVTDNLIYHGLLTESGPDRTRLVPAMDLDSIPLARLWRLARAGNDVMPQNRDPLSAPAHELLEGAERAFEQHSEGISLKQWLSGQRN</sequence>
<dbReference type="RefSeq" id="WP_104228945.1">
    <property type="nucleotide sequence ID" value="NZ_PSNW01000001.1"/>
</dbReference>
<keyword evidence="4 6" id="KW-1133">Transmembrane helix</keyword>
<dbReference type="EMBL" id="PSNW01000001">
    <property type="protein sequence ID" value="PPE75980.1"/>
    <property type="molecule type" value="Genomic_DNA"/>
</dbReference>
<evidence type="ECO:0000256" key="1">
    <source>
        <dbReference type="ARBA" id="ARBA00004651"/>
    </source>
</evidence>
<evidence type="ECO:0000313" key="7">
    <source>
        <dbReference type="EMBL" id="PPE75980.1"/>
    </source>
</evidence>
<protein>
    <submittedName>
        <fullName evidence="7">Ribonuclease BN</fullName>
    </submittedName>
</protein>
<feature type="transmembrane region" description="Helical" evidence="6">
    <location>
        <begin position="112"/>
        <end position="132"/>
    </location>
</feature>
<gene>
    <name evidence="7" type="ORF">C3942_03615</name>
</gene>
<evidence type="ECO:0000256" key="2">
    <source>
        <dbReference type="ARBA" id="ARBA00022475"/>
    </source>
</evidence>
<keyword evidence="5 6" id="KW-0472">Membrane</keyword>
<feature type="transmembrane region" description="Helical" evidence="6">
    <location>
        <begin position="263"/>
        <end position="290"/>
    </location>
</feature>
<evidence type="ECO:0000256" key="5">
    <source>
        <dbReference type="ARBA" id="ARBA00023136"/>
    </source>
</evidence>
<feature type="transmembrane region" description="Helical" evidence="6">
    <location>
        <begin position="193"/>
        <end position="217"/>
    </location>
</feature>
<dbReference type="PANTHER" id="PTHR30213:SF0">
    <property type="entry name" value="UPF0761 MEMBRANE PROTEIN YIHY"/>
    <property type="match status" value="1"/>
</dbReference>
<keyword evidence="3 6" id="KW-0812">Transmembrane</keyword>
<accession>A0A2S5TLV7</accession>
<dbReference type="OrthoDB" id="9808671at2"/>
<dbReference type="PANTHER" id="PTHR30213">
    <property type="entry name" value="INNER MEMBRANE PROTEIN YHJD"/>
    <property type="match status" value="1"/>
</dbReference>
<evidence type="ECO:0000313" key="8">
    <source>
        <dbReference type="Proteomes" id="UP000238220"/>
    </source>
</evidence>
<comment type="subcellular location">
    <subcellularLocation>
        <location evidence="1">Cell membrane</location>
        <topology evidence="1">Multi-pass membrane protein</topology>
    </subcellularLocation>
</comment>
<comment type="caution">
    <text evidence="7">The sequence shown here is derived from an EMBL/GenBank/DDBJ whole genome shotgun (WGS) entry which is preliminary data.</text>
</comment>